<dbReference type="Gene3D" id="3.30.2290.10">
    <property type="entry name" value="PmbA/TldD superfamily"/>
    <property type="match status" value="1"/>
</dbReference>
<dbReference type="InterPro" id="IPR035068">
    <property type="entry name" value="TldD/PmbA_N"/>
</dbReference>
<proteinExistence type="inferred from homology"/>
<reference evidence="9" key="2">
    <citation type="submission" date="2021-04" db="EMBL/GenBank/DDBJ databases">
        <authorList>
            <person name="Gilroy R."/>
        </authorList>
    </citation>
    <scope>NUCLEOTIDE SEQUENCE</scope>
    <source>
        <strain evidence="9">ChiHecec1B25-7008</strain>
    </source>
</reference>
<evidence type="ECO:0000256" key="2">
    <source>
        <dbReference type="ARBA" id="ARBA00022670"/>
    </source>
</evidence>
<dbReference type="PIRSF" id="PIRSF004919">
    <property type="entry name" value="TldD"/>
    <property type="match status" value="1"/>
</dbReference>
<dbReference type="PANTHER" id="PTHR30624">
    <property type="entry name" value="UNCHARACTERIZED PROTEIN TLDD AND PMBA"/>
    <property type="match status" value="1"/>
</dbReference>
<protein>
    <submittedName>
        <fullName evidence="9">TldD/PmbA family protein</fullName>
    </submittedName>
</protein>
<dbReference type="Pfam" id="PF19289">
    <property type="entry name" value="PmbA_TldD_3rd"/>
    <property type="match status" value="1"/>
</dbReference>
<dbReference type="AlphaFoldDB" id="A0A9D2HUN4"/>
<evidence type="ECO:0000313" key="10">
    <source>
        <dbReference type="Proteomes" id="UP000823860"/>
    </source>
</evidence>
<comment type="caution">
    <text evidence="9">The sequence shown here is derived from an EMBL/GenBank/DDBJ whole genome shotgun (WGS) entry which is preliminary data.</text>
</comment>
<keyword evidence="4" id="KW-0482">Metalloprotease</keyword>
<dbReference type="Pfam" id="PF01523">
    <property type="entry name" value="PmbA_TldD_1st"/>
    <property type="match status" value="1"/>
</dbReference>
<evidence type="ECO:0000313" key="9">
    <source>
        <dbReference type="EMBL" id="HJA84368.1"/>
    </source>
</evidence>
<gene>
    <name evidence="9" type="ORF">H9785_10435</name>
</gene>
<evidence type="ECO:0000256" key="4">
    <source>
        <dbReference type="ARBA" id="ARBA00023049"/>
    </source>
</evidence>
<sequence>MNRRNFLRTGGLAALGALAVPSLAMPASVRRALGEADGSSPVAAAMAHFGVTESDLKKVMAVALEKGGDYADLYFEHTFNNSVSLLDGKVSNCGSNIDFGMGVRVVVGDQTGYAYVEGVTLDEMLRAARTAARIATSGQSHKPVDLTEKTLPKSRYAVAQSWEDISVKAKIPYLEKLNERIFALDPRVRKVQAGLIDSTSHVLFCNSLGVSYYDYRPMVSFVAVCIMEENGRMENNYASRSYRRGFEFLTDDVVESLAREAVDRTSILFKAIKPKGGEMPVVMGAGGSGILLHEAIGHAFEADFNRKRTSIFCDLFGKKVCDAHINVVDDGTIPFNRGSVNFDDEGVEGQKTYIVREGILTSYLHDRISARHYGVEPTGNGRRDTFRNMPIPRMRATYMEAGNVKEADIIASVKQGIFVDTFTNGQVQIGAGDFTFFVKSGYLIEDGRLTQPIKDINIIGNGPKALADITMVASNPKIDNGTWTCGKDGQSCPVTCGMPSALVSKLTVGGE</sequence>
<feature type="domain" description="Metalloprotease TldD/E N-terminal" evidence="6">
    <location>
        <begin position="71"/>
        <end position="135"/>
    </location>
</feature>
<feature type="domain" description="Metalloprotease TldD/E C-terminal" evidence="7">
    <location>
        <begin position="277"/>
        <end position="510"/>
    </location>
</feature>
<name>A0A9D2HUN4_9BACE</name>
<dbReference type="InterPro" id="IPR002510">
    <property type="entry name" value="Metalloprtase-TldD/E_N"/>
</dbReference>
<dbReference type="InterPro" id="IPR045569">
    <property type="entry name" value="Metalloprtase-TldD/E_C"/>
</dbReference>
<feature type="domain" description="Metalloprotease TldD/E central" evidence="8">
    <location>
        <begin position="162"/>
        <end position="267"/>
    </location>
</feature>
<accession>A0A9D2HUN4</accession>
<dbReference type="GO" id="GO:0006508">
    <property type="term" value="P:proteolysis"/>
    <property type="evidence" value="ECO:0007669"/>
    <property type="project" value="UniProtKB-KW"/>
</dbReference>
<dbReference type="EMBL" id="DWZE01000129">
    <property type="protein sequence ID" value="HJA84368.1"/>
    <property type="molecule type" value="Genomic_DNA"/>
</dbReference>
<keyword evidence="2" id="KW-0645">Protease</keyword>
<comment type="similarity">
    <text evidence="1">Belongs to the peptidase U62 family.</text>
</comment>
<evidence type="ECO:0000256" key="3">
    <source>
        <dbReference type="ARBA" id="ARBA00022801"/>
    </source>
</evidence>
<dbReference type="InterPro" id="IPR025502">
    <property type="entry name" value="TldD"/>
</dbReference>
<dbReference type="InterPro" id="IPR036059">
    <property type="entry name" value="TldD/PmbA_sf"/>
</dbReference>
<keyword evidence="3" id="KW-0378">Hydrolase</keyword>
<dbReference type="InterPro" id="IPR006311">
    <property type="entry name" value="TAT_signal"/>
</dbReference>
<dbReference type="SUPFAM" id="SSF111283">
    <property type="entry name" value="Putative modulator of DNA gyrase, PmbA/TldD"/>
    <property type="match status" value="1"/>
</dbReference>
<dbReference type="InterPro" id="IPR051463">
    <property type="entry name" value="Peptidase_U62_metallo"/>
</dbReference>
<dbReference type="GO" id="GO:0008237">
    <property type="term" value="F:metallopeptidase activity"/>
    <property type="evidence" value="ECO:0007669"/>
    <property type="project" value="UniProtKB-KW"/>
</dbReference>
<dbReference type="PROSITE" id="PS51318">
    <property type="entry name" value="TAT"/>
    <property type="match status" value="1"/>
</dbReference>
<feature type="chain" id="PRO_5039205664" evidence="5">
    <location>
        <begin position="25"/>
        <end position="511"/>
    </location>
</feature>
<keyword evidence="5" id="KW-0732">Signal</keyword>
<dbReference type="InterPro" id="IPR045570">
    <property type="entry name" value="Metalloprtase-TldD/E_cen_dom"/>
</dbReference>
<dbReference type="PANTHER" id="PTHR30624:SF4">
    <property type="entry name" value="METALLOPROTEASE TLDD"/>
    <property type="match status" value="1"/>
</dbReference>
<dbReference type="Proteomes" id="UP000823860">
    <property type="component" value="Unassembled WGS sequence"/>
</dbReference>
<evidence type="ECO:0000256" key="5">
    <source>
        <dbReference type="SAM" id="SignalP"/>
    </source>
</evidence>
<evidence type="ECO:0000256" key="1">
    <source>
        <dbReference type="ARBA" id="ARBA00005836"/>
    </source>
</evidence>
<evidence type="ECO:0000259" key="6">
    <source>
        <dbReference type="Pfam" id="PF01523"/>
    </source>
</evidence>
<evidence type="ECO:0000259" key="8">
    <source>
        <dbReference type="Pfam" id="PF19290"/>
    </source>
</evidence>
<dbReference type="Pfam" id="PF19290">
    <property type="entry name" value="PmbA_TldD_2nd"/>
    <property type="match status" value="1"/>
</dbReference>
<dbReference type="GO" id="GO:0005829">
    <property type="term" value="C:cytosol"/>
    <property type="evidence" value="ECO:0007669"/>
    <property type="project" value="TreeGrafter"/>
</dbReference>
<feature type="signal peptide" evidence="5">
    <location>
        <begin position="1"/>
        <end position="24"/>
    </location>
</feature>
<reference evidence="9" key="1">
    <citation type="journal article" date="2021" name="PeerJ">
        <title>Extensive microbial diversity within the chicken gut microbiome revealed by metagenomics and culture.</title>
        <authorList>
            <person name="Gilroy R."/>
            <person name="Ravi A."/>
            <person name="Getino M."/>
            <person name="Pursley I."/>
            <person name="Horton D.L."/>
            <person name="Alikhan N.F."/>
            <person name="Baker D."/>
            <person name="Gharbi K."/>
            <person name="Hall N."/>
            <person name="Watson M."/>
            <person name="Adriaenssens E.M."/>
            <person name="Foster-Nyarko E."/>
            <person name="Jarju S."/>
            <person name="Secka A."/>
            <person name="Antonio M."/>
            <person name="Oren A."/>
            <person name="Chaudhuri R.R."/>
            <person name="La Ragione R."/>
            <person name="Hildebrand F."/>
            <person name="Pallen M.J."/>
        </authorList>
    </citation>
    <scope>NUCLEOTIDE SEQUENCE</scope>
    <source>
        <strain evidence="9">ChiHecec1B25-7008</strain>
    </source>
</reference>
<evidence type="ECO:0000259" key="7">
    <source>
        <dbReference type="Pfam" id="PF19289"/>
    </source>
</evidence>
<organism evidence="9 10">
    <name type="scientific">Candidatus Bacteroides intestinavium</name>
    <dbReference type="NCBI Taxonomy" id="2838469"/>
    <lineage>
        <taxon>Bacteria</taxon>
        <taxon>Pseudomonadati</taxon>
        <taxon>Bacteroidota</taxon>
        <taxon>Bacteroidia</taxon>
        <taxon>Bacteroidales</taxon>
        <taxon>Bacteroidaceae</taxon>
        <taxon>Bacteroides</taxon>
    </lineage>
</organism>